<feature type="region of interest" description="Disordered" evidence="1">
    <location>
        <begin position="37"/>
        <end position="57"/>
    </location>
</feature>
<evidence type="ECO:0000256" key="1">
    <source>
        <dbReference type="SAM" id="MobiDB-lite"/>
    </source>
</evidence>
<dbReference type="AlphaFoldDB" id="A0A0C3QTH3"/>
<dbReference type="HOGENOM" id="CLU_2998166_0_0_1"/>
<dbReference type="EMBL" id="KN822954">
    <property type="protein sequence ID" value="KIO32476.1"/>
    <property type="molecule type" value="Genomic_DNA"/>
</dbReference>
<evidence type="ECO:0000313" key="2">
    <source>
        <dbReference type="EMBL" id="KIO32476.1"/>
    </source>
</evidence>
<reference evidence="3" key="2">
    <citation type="submission" date="2015-01" db="EMBL/GenBank/DDBJ databases">
        <title>Evolutionary Origins and Diversification of the Mycorrhizal Mutualists.</title>
        <authorList>
            <consortium name="DOE Joint Genome Institute"/>
            <consortium name="Mycorrhizal Genomics Consortium"/>
            <person name="Kohler A."/>
            <person name="Kuo A."/>
            <person name="Nagy L.G."/>
            <person name="Floudas D."/>
            <person name="Copeland A."/>
            <person name="Barry K.W."/>
            <person name="Cichocki N."/>
            <person name="Veneault-Fourrey C."/>
            <person name="LaButti K."/>
            <person name="Lindquist E.A."/>
            <person name="Lipzen A."/>
            <person name="Lundell T."/>
            <person name="Morin E."/>
            <person name="Murat C."/>
            <person name="Riley R."/>
            <person name="Ohm R."/>
            <person name="Sun H."/>
            <person name="Tunlid A."/>
            <person name="Henrissat B."/>
            <person name="Grigoriev I.V."/>
            <person name="Hibbett D.S."/>
            <person name="Martin F."/>
        </authorList>
    </citation>
    <scope>NUCLEOTIDE SEQUENCE [LARGE SCALE GENOMIC DNA]</scope>
    <source>
        <strain evidence="3">MUT 4182</strain>
    </source>
</reference>
<accession>A0A0C3QTH3</accession>
<keyword evidence="3" id="KW-1185">Reference proteome</keyword>
<dbReference type="Proteomes" id="UP000054248">
    <property type="component" value="Unassembled WGS sequence"/>
</dbReference>
<organism evidence="2 3">
    <name type="scientific">Tulasnella calospora MUT 4182</name>
    <dbReference type="NCBI Taxonomy" id="1051891"/>
    <lineage>
        <taxon>Eukaryota</taxon>
        <taxon>Fungi</taxon>
        <taxon>Dikarya</taxon>
        <taxon>Basidiomycota</taxon>
        <taxon>Agaricomycotina</taxon>
        <taxon>Agaricomycetes</taxon>
        <taxon>Cantharellales</taxon>
        <taxon>Tulasnellaceae</taxon>
        <taxon>Tulasnella</taxon>
    </lineage>
</organism>
<evidence type="ECO:0000313" key="3">
    <source>
        <dbReference type="Proteomes" id="UP000054248"/>
    </source>
</evidence>
<name>A0A0C3QTH3_9AGAM</name>
<gene>
    <name evidence="2" type="ORF">M407DRAFT_241381</name>
</gene>
<reference evidence="2 3" key="1">
    <citation type="submission" date="2014-04" db="EMBL/GenBank/DDBJ databases">
        <authorList>
            <consortium name="DOE Joint Genome Institute"/>
            <person name="Kuo A."/>
            <person name="Girlanda M."/>
            <person name="Perotto S."/>
            <person name="Kohler A."/>
            <person name="Nagy L.G."/>
            <person name="Floudas D."/>
            <person name="Copeland A."/>
            <person name="Barry K.W."/>
            <person name="Cichocki N."/>
            <person name="Veneault-Fourrey C."/>
            <person name="LaButti K."/>
            <person name="Lindquist E.A."/>
            <person name="Lipzen A."/>
            <person name="Lundell T."/>
            <person name="Morin E."/>
            <person name="Murat C."/>
            <person name="Sun H."/>
            <person name="Tunlid A."/>
            <person name="Henrissat B."/>
            <person name="Grigoriev I.V."/>
            <person name="Hibbett D.S."/>
            <person name="Martin F."/>
            <person name="Nordberg H.P."/>
            <person name="Cantor M.N."/>
            <person name="Hua S.X."/>
        </authorList>
    </citation>
    <scope>NUCLEOTIDE SEQUENCE [LARGE SCALE GENOMIC DNA]</scope>
    <source>
        <strain evidence="2 3">MUT 4182</strain>
    </source>
</reference>
<feature type="compositionally biased region" description="Basic and acidic residues" evidence="1">
    <location>
        <begin position="37"/>
        <end position="51"/>
    </location>
</feature>
<protein>
    <submittedName>
        <fullName evidence="2">Uncharacterized protein</fullName>
    </submittedName>
</protein>
<proteinExistence type="predicted"/>
<sequence length="57" mass="6521">MEFLGWQPHPVELYSLVLQDRLTCKLATYQGSWGFMRDNDGARSQRGHNEGTLKNAP</sequence>